<feature type="region of interest" description="Disordered" evidence="1">
    <location>
        <begin position="92"/>
        <end position="120"/>
    </location>
</feature>
<keyword evidence="3" id="KW-1185">Reference proteome</keyword>
<accession>A0A8D4VKU0</accession>
<organism evidence="2 3">
    <name type="scientific">Methylogaea oryzae</name>
    <dbReference type="NCBI Taxonomy" id="1295382"/>
    <lineage>
        <taxon>Bacteria</taxon>
        <taxon>Pseudomonadati</taxon>
        <taxon>Pseudomonadota</taxon>
        <taxon>Gammaproteobacteria</taxon>
        <taxon>Methylococcales</taxon>
        <taxon>Methylococcaceae</taxon>
        <taxon>Methylogaea</taxon>
    </lineage>
</organism>
<dbReference type="RefSeq" id="WP_054772688.1">
    <property type="nucleotide sequence ID" value="NZ_AP019782.1"/>
</dbReference>
<sequence>MKSNGHNILLLSAAVAALVVALPGCSTFRVDPQRLDRHFGESANAVKHAQIADPQAASNPVAEAPNSLNGERGERVMKDYVTGAAQGNQRIGMPTITIGNIGGGSGGSSGTSGGGSGGGN</sequence>
<evidence type="ECO:0000313" key="3">
    <source>
        <dbReference type="Proteomes" id="UP000824988"/>
    </source>
</evidence>
<proteinExistence type="predicted"/>
<evidence type="ECO:0000256" key="1">
    <source>
        <dbReference type="SAM" id="MobiDB-lite"/>
    </source>
</evidence>
<dbReference type="KEGG" id="moz:MoryE10_05740"/>
<protein>
    <submittedName>
        <fullName evidence="2">Uncharacterized protein</fullName>
    </submittedName>
</protein>
<dbReference type="EMBL" id="AP019782">
    <property type="protein sequence ID" value="BBL69968.1"/>
    <property type="molecule type" value="Genomic_DNA"/>
</dbReference>
<feature type="region of interest" description="Disordered" evidence="1">
    <location>
        <begin position="51"/>
        <end position="71"/>
    </location>
</feature>
<gene>
    <name evidence="2" type="ORF">MoryE10_05740</name>
</gene>
<name>A0A8D4VKU0_9GAMM</name>
<evidence type="ECO:0000313" key="2">
    <source>
        <dbReference type="EMBL" id="BBL69968.1"/>
    </source>
</evidence>
<reference evidence="2" key="1">
    <citation type="submission" date="2019-06" db="EMBL/GenBank/DDBJ databases">
        <title>Complete genome sequence of Methylogaea oryzae strain JCM16910.</title>
        <authorList>
            <person name="Asakawa S."/>
        </authorList>
    </citation>
    <scope>NUCLEOTIDE SEQUENCE</scope>
    <source>
        <strain evidence="2">E10</strain>
    </source>
</reference>
<dbReference type="Proteomes" id="UP000824988">
    <property type="component" value="Chromosome"/>
</dbReference>
<dbReference type="AlphaFoldDB" id="A0A8D4VKU0"/>
<feature type="compositionally biased region" description="Gly residues" evidence="1">
    <location>
        <begin position="100"/>
        <end position="120"/>
    </location>
</feature>